<reference evidence="2" key="1">
    <citation type="submission" date="2015-08" db="EMBL/GenBank/DDBJ databases">
        <authorList>
            <person name="Babu N.S."/>
            <person name="Beckwith C.J."/>
            <person name="Beseler K.G."/>
            <person name="Brison A."/>
            <person name="Carone J.V."/>
            <person name="Caskin T.P."/>
            <person name="Diamond M."/>
            <person name="Durham M.E."/>
            <person name="Foxe J.M."/>
            <person name="Go M."/>
            <person name="Henderson B.A."/>
            <person name="Jones I.B."/>
            <person name="McGettigan J.A."/>
            <person name="Micheletti S.J."/>
            <person name="Nasrallah M.E."/>
            <person name="Ortiz D."/>
            <person name="Piller C.R."/>
            <person name="Privatt S.R."/>
            <person name="Schneider S.L."/>
            <person name="Sharp S."/>
            <person name="Smith T.C."/>
            <person name="Stanton J.D."/>
            <person name="Ullery H.E."/>
            <person name="Wilson R.J."/>
            <person name="Serrano M.G."/>
            <person name="Buck G."/>
            <person name="Lee V."/>
            <person name="Wang Y."/>
            <person name="Carvalho R."/>
            <person name="Voegtly L."/>
            <person name="Shi R."/>
            <person name="Duckworth R."/>
            <person name="Johnson A."/>
            <person name="Loviza R."/>
            <person name="Walstead R."/>
            <person name="Shah Z."/>
            <person name="Kiflezghi M."/>
            <person name="Wade K."/>
            <person name="Ball S.L."/>
            <person name="Bradley K.W."/>
            <person name="Asai D.J."/>
            <person name="Bowman C.A."/>
            <person name="Russell D.A."/>
            <person name="Pope W.H."/>
            <person name="Jacobs-Sera D."/>
            <person name="Hendrix R.W."/>
            <person name="Hatfull G.F."/>
        </authorList>
    </citation>
    <scope>NUCLEOTIDE SEQUENCE</scope>
</reference>
<protein>
    <submittedName>
        <fullName evidence="2">Uncharacterized protein</fullName>
    </submittedName>
</protein>
<sequence>MLMAARAPLPEHGAKLEALMRRSAAMEEAVKAAATHRRWVVKQEENSALLEAGVPSSEGTADPLPQLEVSLRRGAGLGQAAPATVRQVLFAVPPLGGPGPGREAIPPSYAAAVQHATSLLGLQLHLDGLGEDRPALLASAASWATMMGGVGPGSQGLITSQADAEALVRQVLGAPSAAVRGAACAMLTGDTSNGIHADSAYRTCCPLSDAPDPSASRPPAFQLPSLQELMVALEATGYHFDRKMGASSDGPTARQSDDSGEDSPSELQVYTVKLLLRLAGHVAQQRSMRQRQDNGAVPAGDLVTWIQACCALLVDAAAPALGGAINAALPLFLEAFSEAEWAEHVGASLRGLAGRLVRRAPSPQACLDVLRLLPFTPRGQRLRLHVGGALLGSLVPGHAAAAPVTATSTASSVVCLQPWFASPRQLVGQATSGDAIPQGPNEYGMHTLELLLATCDLLLWPDLIRGDLPGQALARWLNFLIGIQRSIRAMVPEDQAVKVLATHLELEYRAHSGAIG</sequence>
<evidence type="ECO:0000313" key="2">
    <source>
        <dbReference type="EMBL" id="JAT70782.1"/>
    </source>
</evidence>
<proteinExistence type="predicted"/>
<feature type="region of interest" description="Disordered" evidence="1">
    <location>
        <begin position="243"/>
        <end position="264"/>
    </location>
</feature>
<name>A0A1D1ZV24_AUXPR</name>
<organism evidence="2">
    <name type="scientific">Auxenochlorella protothecoides</name>
    <name type="common">Green microalga</name>
    <name type="synonym">Chlorella protothecoides</name>
    <dbReference type="NCBI Taxonomy" id="3075"/>
    <lineage>
        <taxon>Eukaryota</taxon>
        <taxon>Viridiplantae</taxon>
        <taxon>Chlorophyta</taxon>
        <taxon>core chlorophytes</taxon>
        <taxon>Trebouxiophyceae</taxon>
        <taxon>Chlorellales</taxon>
        <taxon>Chlorellaceae</taxon>
        <taxon>Auxenochlorella</taxon>
    </lineage>
</organism>
<dbReference type="EMBL" id="GDKF01007840">
    <property type="protein sequence ID" value="JAT70782.1"/>
    <property type="molecule type" value="Transcribed_RNA"/>
</dbReference>
<evidence type="ECO:0000256" key="1">
    <source>
        <dbReference type="SAM" id="MobiDB-lite"/>
    </source>
</evidence>
<gene>
    <name evidence="2" type="ORF">g.15724</name>
</gene>
<dbReference type="AlphaFoldDB" id="A0A1D1ZV24"/>
<accession>A0A1D1ZV24</accession>